<evidence type="ECO:0000256" key="5">
    <source>
        <dbReference type="ARBA" id="ARBA00033091"/>
    </source>
</evidence>
<dbReference type="GO" id="GO:0004013">
    <property type="term" value="F:adenosylhomocysteinase activity"/>
    <property type="evidence" value="ECO:0007669"/>
    <property type="project" value="UniProtKB-EC"/>
</dbReference>
<reference evidence="10 11" key="1">
    <citation type="journal article" date="2018" name="Mol. Plant">
        <title>The genome of Artemisia annua provides insight into the evolution of Asteraceae family and artemisinin biosynthesis.</title>
        <authorList>
            <person name="Shen Q."/>
            <person name="Zhang L."/>
            <person name="Liao Z."/>
            <person name="Wang S."/>
            <person name="Yan T."/>
            <person name="Shi P."/>
            <person name="Liu M."/>
            <person name="Fu X."/>
            <person name="Pan Q."/>
            <person name="Wang Y."/>
            <person name="Lv Z."/>
            <person name="Lu X."/>
            <person name="Zhang F."/>
            <person name="Jiang W."/>
            <person name="Ma Y."/>
            <person name="Chen M."/>
            <person name="Hao X."/>
            <person name="Li L."/>
            <person name="Tang Y."/>
            <person name="Lv G."/>
            <person name="Zhou Y."/>
            <person name="Sun X."/>
            <person name="Brodelius P.E."/>
            <person name="Rose J.K.C."/>
            <person name="Tang K."/>
        </authorList>
    </citation>
    <scope>NUCLEOTIDE SEQUENCE [LARGE SCALE GENOMIC DNA]</scope>
    <source>
        <strain evidence="11">cv. Huhao1</strain>
        <tissue evidence="10">Leaf</tissue>
    </source>
</reference>
<name>A0A2U1PEL7_ARTAN</name>
<dbReference type="EC" id="3.13.2.1" evidence="6"/>
<evidence type="ECO:0000256" key="6">
    <source>
        <dbReference type="ARBA" id="ARBA00034527"/>
    </source>
</evidence>
<feature type="region of interest" description="Disordered" evidence="8">
    <location>
        <begin position="59"/>
        <end position="86"/>
    </location>
</feature>
<dbReference type="GO" id="GO:0033353">
    <property type="term" value="P:S-adenosylmethionine cycle"/>
    <property type="evidence" value="ECO:0007669"/>
    <property type="project" value="TreeGrafter"/>
</dbReference>
<dbReference type="OrthoDB" id="10007170at2759"/>
<keyword evidence="10" id="KW-0378">Hydrolase</keyword>
<keyword evidence="11" id="KW-1185">Reference proteome</keyword>
<evidence type="ECO:0000256" key="3">
    <source>
        <dbReference type="ARBA" id="ARBA00007122"/>
    </source>
</evidence>
<dbReference type="AlphaFoldDB" id="A0A2U1PEL7"/>
<comment type="similarity">
    <text evidence="3">Belongs to the adenosylhomocysteinase family.</text>
</comment>
<evidence type="ECO:0000313" key="10">
    <source>
        <dbReference type="EMBL" id="PWA84179.1"/>
    </source>
</evidence>
<dbReference type="InterPro" id="IPR036291">
    <property type="entry name" value="NAD(P)-bd_dom_sf"/>
</dbReference>
<gene>
    <name evidence="10" type="ORF">CTI12_AA161650</name>
</gene>
<comment type="pathway">
    <text evidence="2">Amino-acid biosynthesis; L-homocysteine biosynthesis; L-homocysteine from S-adenosyl-L-homocysteine: step 1/1.</text>
</comment>
<dbReference type="Pfam" id="PF00670">
    <property type="entry name" value="AdoHcyase_NAD"/>
    <property type="match status" value="1"/>
</dbReference>
<evidence type="ECO:0000313" key="11">
    <source>
        <dbReference type="Proteomes" id="UP000245207"/>
    </source>
</evidence>
<proteinExistence type="inferred from homology"/>
<dbReference type="UniPathway" id="UPA00314">
    <property type="reaction ID" value="UER00076"/>
</dbReference>
<comment type="catalytic activity">
    <reaction evidence="7">
        <text>S-adenosyl-L-homocysteine + H2O = L-homocysteine + adenosine</text>
        <dbReference type="Rhea" id="RHEA:21708"/>
        <dbReference type="ChEBI" id="CHEBI:15377"/>
        <dbReference type="ChEBI" id="CHEBI:16335"/>
        <dbReference type="ChEBI" id="CHEBI:57856"/>
        <dbReference type="ChEBI" id="CHEBI:58199"/>
        <dbReference type="EC" id="3.13.2.1"/>
    </reaction>
</comment>
<dbReference type="PANTHER" id="PTHR23420">
    <property type="entry name" value="ADENOSYLHOMOCYSTEINASE"/>
    <property type="match status" value="1"/>
</dbReference>
<comment type="function">
    <text evidence="1">Adenosylhomocysteine is a competitive inhibitor of S-adenosyl-L-methionine-dependent methyl transferase reactions; therefore adenosylhomocysteinase may play a key role in the control of methylations via regulation of the intracellular concentration of adenosylhomocysteine.</text>
</comment>
<dbReference type="EMBL" id="PKPP01001256">
    <property type="protein sequence ID" value="PWA84179.1"/>
    <property type="molecule type" value="Genomic_DNA"/>
</dbReference>
<evidence type="ECO:0000256" key="2">
    <source>
        <dbReference type="ARBA" id="ARBA00005195"/>
    </source>
</evidence>
<dbReference type="STRING" id="35608.A0A2U1PEL7"/>
<protein>
    <recommendedName>
        <fullName evidence="4">Adenosylhomocysteinase</fullName>
        <ecNumber evidence="6">3.13.2.1</ecNumber>
    </recommendedName>
    <alternativeName>
        <fullName evidence="5">S-adenosyl-L-homocysteine hydrolase</fullName>
    </alternativeName>
</protein>
<dbReference type="SUPFAM" id="SSF51735">
    <property type="entry name" value="NAD(P)-binding Rossmann-fold domains"/>
    <property type="match status" value="1"/>
</dbReference>
<accession>A0A2U1PEL7</accession>
<dbReference type="SMART" id="SM00997">
    <property type="entry name" value="AdoHcyase_NAD"/>
    <property type="match status" value="1"/>
</dbReference>
<organism evidence="10 11">
    <name type="scientific">Artemisia annua</name>
    <name type="common">Sweet wormwood</name>
    <dbReference type="NCBI Taxonomy" id="35608"/>
    <lineage>
        <taxon>Eukaryota</taxon>
        <taxon>Viridiplantae</taxon>
        <taxon>Streptophyta</taxon>
        <taxon>Embryophyta</taxon>
        <taxon>Tracheophyta</taxon>
        <taxon>Spermatophyta</taxon>
        <taxon>Magnoliopsida</taxon>
        <taxon>eudicotyledons</taxon>
        <taxon>Gunneridae</taxon>
        <taxon>Pentapetalae</taxon>
        <taxon>asterids</taxon>
        <taxon>campanulids</taxon>
        <taxon>Asterales</taxon>
        <taxon>Asteraceae</taxon>
        <taxon>Asteroideae</taxon>
        <taxon>Anthemideae</taxon>
        <taxon>Artemisiinae</taxon>
        <taxon>Artemisia</taxon>
    </lineage>
</organism>
<evidence type="ECO:0000256" key="1">
    <source>
        <dbReference type="ARBA" id="ARBA00002639"/>
    </source>
</evidence>
<evidence type="ECO:0000256" key="7">
    <source>
        <dbReference type="ARBA" id="ARBA00048858"/>
    </source>
</evidence>
<evidence type="ECO:0000259" key="9">
    <source>
        <dbReference type="SMART" id="SM00997"/>
    </source>
</evidence>
<feature type="domain" description="S-adenosyl-L-homocysteine hydrolase NAD binding" evidence="9">
    <location>
        <begin position="8"/>
        <end position="86"/>
    </location>
</feature>
<evidence type="ECO:0000256" key="4">
    <source>
        <dbReference type="ARBA" id="ARBA00022091"/>
    </source>
</evidence>
<dbReference type="PANTHER" id="PTHR23420:SF0">
    <property type="entry name" value="ADENOSYLHOMOCYSTEINASE"/>
    <property type="match status" value="1"/>
</dbReference>
<dbReference type="GO" id="GO:0005829">
    <property type="term" value="C:cytosol"/>
    <property type="evidence" value="ECO:0007669"/>
    <property type="project" value="TreeGrafter"/>
</dbReference>
<comment type="caution">
    <text evidence="10">The sequence shown here is derived from an EMBL/GenBank/DDBJ whole genome shotgun (WGS) entry which is preliminary data.</text>
</comment>
<sequence length="86" mass="9635">MVKVTSNKGCVAAMKQAGARVIVIEIDPICALQATMEGLQVLTLEDIVSESDIFVTNTGKQRHHHGIRHGQDEEQRYPLQHWSLQQ</sequence>
<dbReference type="InterPro" id="IPR000043">
    <property type="entry name" value="Adenosylhomocysteinase-like"/>
</dbReference>
<dbReference type="Proteomes" id="UP000245207">
    <property type="component" value="Unassembled WGS sequence"/>
</dbReference>
<dbReference type="Gene3D" id="3.40.50.720">
    <property type="entry name" value="NAD(P)-binding Rossmann-like Domain"/>
    <property type="match status" value="1"/>
</dbReference>
<dbReference type="InterPro" id="IPR015878">
    <property type="entry name" value="Ado_hCys_hydrolase_NAD-bd"/>
</dbReference>
<evidence type="ECO:0000256" key="8">
    <source>
        <dbReference type="SAM" id="MobiDB-lite"/>
    </source>
</evidence>